<dbReference type="NCBIfam" id="TIGR03352">
    <property type="entry name" value="VI_chp_3"/>
    <property type="match status" value="1"/>
</dbReference>
<proteinExistence type="predicted"/>
<dbReference type="PANTHER" id="PTHR37625">
    <property type="entry name" value="OUTER MEMBRANE LIPOPROTEIN-RELATED"/>
    <property type="match status" value="1"/>
</dbReference>
<comment type="caution">
    <text evidence="2">The sequence shown here is derived from an EMBL/GenBank/DDBJ whole genome shotgun (WGS) entry which is preliminary data.</text>
</comment>
<dbReference type="InterPro" id="IPR017734">
    <property type="entry name" value="T6SS_SciN"/>
</dbReference>
<reference evidence="2 3" key="1">
    <citation type="submission" date="2018-03" db="EMBL/GenBank/DDBJ databases">
        <title>Whole genome sequencing of Histamine producing bacteria.</title>
        <authorList>
            <person name="Butler K."/>
        </authorList>
    </citation>
    <scope>NUCLEOTIDE SEQUENCE [LARGE SCALE GENOMIC DNA]</scope>
    <source>
        <strain evidence="2 3">JCM 13586</strain>
    </source>
</reference>
<dbReference type="InterPro" id="IPR038706">
    <property type="entry name" value="Type_VI_SciN-like_sf"/>
</dbReference>
<evidence type="ECO:0000313" key="2">
    <source>
        <dbReference type="EMBL" id="PSU34127.1"/>
    </source>
</evidence>
<organism evidence="2 3">
    <name type="scientific">Photobacterium lutimaris</name>
    <dbReference type="NCBI Taxonomy" id="388278"/>
    <lineage>
        <taxon>Bacteria</taxon>
        <taxon>Pseudomonadati</taxon>
        <taxon>Pseudomonadota</taxon>
        <taxon>Gammaproteobacteria</taxon>
        <taxon>Vibrionales</taxon>
        <taxon>Vibrionaceae</taxon>
        <taxon>Photobacterium</taxon>
    </lineage>
</organism>
<dbReference type="EMBL" id="PYMH01000003">
    <property type="protein sequence ID" value="PSU34127.1"/>
    <property type="molecule type" value="Genomic_DNA"/>
</dbReference>
<dbReference type="AlphaFoldDB" id="A0A2T3IZL3"/>
<keyword evidence="1" id="KW-0732">Signal</keyword>
<dbReference type="Proteomes" id="UP000241222">
    <property type="component" value="Unassembled WGS sequence"/>
</dbReference>
<dbReference type="Gene3D" id="2.60.40.4150">
    <property type="entry name" value="Type VI secretion system, lipoprotein SciN"/>
    <property type="match status" value="1"/>
</dbReference>
<evidence type="ECO:0000313" key="3">
    <source>
        <dbReference type="Proteomes" id="UP000241222"/>
    </source>
</evidence>
<keyword evidence="3" id="KW-1185">Reference proteome</keyword>
<protein>
    <submittedName>
        <fullName evidence="2">Type VI secretion system lipoprotein TssJ</fullName>
    </submittedName>
</protein>
<feature type="chain" id="PRO_5015734459" evidence="1">
    <location>
        <begin position="24"/>
        <end position="154"/>
    </location>
</feature>
<feature type="signal peptide" evidence="1">
    <location>
        <begin position="1"/>
        <end position="23"/>
    </location>
</feature>
<sequence>MKWLRYFPVSFVLVLFMSGCSVANYVVPAYTTLEFKISKDVNPDMNGKASPVVVKVFELSSRTLFESQDFFALYDRPQDVLGPDLIGKNEFEFTPGTRKSYDLNLPNGIRYAGILVAYQDIENARWREVVEINTTEYRTYDVVIDELSVFVLNR</sequence>
<accession>A0A2T3IZL3</accession>
<dbReference type="Pfam" id="PF12790">
    <property type="entry name" value="T6SS-SciN"/>
    <property type="match status" value="1"/>
</dbReference>
<dbReference type="OrthoDB" id="5471061at2"/>
<keyword evidence="2" id="KW-0449">Lipoprotein</keyword>
<name>A0A2T3IZL3_9GAMM</name>
<dbReference type="PROSITE" id="PS51257">
    <property type="entry name" value="PROKAR_LIPOPROTEIN"/>
    <property type="match status" value="1"/>
</dbReference>
<dbReference type="RefSeq" id="WP_107348555.1">
    <property type="nucleotide sequence ID" value="NZ_PYMH01000003.1"/>
</dbReference>
<dbReference type="PANTHER" id="PTHR37625:SF4">
    <property type="entry name" value="OUTER MEMBRANE LIPOPROTEIN"/>
    <property type="match status" value="1"/>
</dbReference>
<gene>
    <name evidence="2" type="primary">tssJ</name>
    <name evidence="2" type="ORF">C9I99_09020</name>
</gene>
<evidence type="ECO:0000256" key="1">
    <source>
        <dbReference type="SAM" id="SignalP"/>
    </source>
</evidence>